<gene>
    <name evidence="2" type="ORF">GJ700_02635</name>
</gene>
<dbReference type="Proteomes" id="UP000446768">
    <property type="component" value="Unassembled WGS sequence"/>
</dbReference>
<evidence type="ECO:0000256" key="1">
    <source>
        <dbReference type="SAM" id="Phobius"/>
    </source>
</evidence>
<evidence type="ECO:0000313" key="3">
    <source>
        <dbReference type="Proteomes" id="UP000446768"/>
    </source>
</evidence>
<evidence type="ECO:0000313" key="2">
    <source>
        <dbReference type="EMBL" id="MRV70616.1"/>
    </source>
</evidence>
<dbReference type="SUPFAM" id="SSF52151">
    <property type="entry name" value="FabD/lysophospholipase-like"/>
    <property type="match status" value="1"/>
</dbReference>
<dbReference type="AlphaFoldDB" id="A0A7X2IIU7"/>
<proteinExistence type="predicted"/>
<sequence>MEHNHLPSIAIPDRPIALALSGGGKRAALFQCGGLMALAALERLRDVKLVSSISGGSLAALALKRVLALEAQRGQDKPGELHLGWGIYEFLAKKIASHDFRTEATFGLKHAAMSLAEGQLRITESIAQQIDQHLGQDNIDTGGPITLLGACKVDTKELEAIPLCTANASRAVAAAMALPGLVDAIAVADHGVLVDGGLADKTGLQLLQEYGWQDDVVLLDASTRLNTLTSTRLSALTSAVAIMEADSEAKRPQLLQVFGTRLSAISLRDANTPGVRAEFLGRLAAIRTDLDHFSPLETDSLVIAGFIATCVKFGDTPADAFSRLERYGTFSPCFKDNAETLGRAVRTDGQHKTKNAVWYRLDILLKKGKRSALRDLFSGHPYLRLTGTFSAIFAPAIVGTWSVAFLMGLLLLGAMVSDFWGVSLATGTIATALLTGLVATGWLKYIATHPLGIKYSLFLVCTAPLLLVVAQSWHFVLNLFRSSELVSTIAYPLGTLGRLGELIDPRQYRGPFSKKKAVQMVATLSLAGLLCLNPFALLPQLETLLPLNDAPGWLIPWISNRLSLFTLACILGAELGFIFLNGISQLFKYEPN</sequence>
<feature type="transmembrane region" description="Helical" evidence="1">
    <location>
        <begin position="392"/>
        <end position="412"/>
    </location>
</feature>
<feature type="transmembrane region" description="Helical" evidence="1">
    <location>
        <begin position="558"/>
        <end position="580"/>
    </location>
</feature>
<dbReference type="Gene3D" id="3.40.1090.10">
    <property type="entry name" value="Cytosolic phospholipase A2 catalytic domain"/>
    <property type="match status" value="1"/>
</dbReference>
<keyword evidence="1" id="KW-1133">Transmembrane helix</keyword>
<dbReference type="EMBL" id="WKJJ01000001">
    <property type="protein sequence ID" value="MRV70616.1"/>
    <property type="molecule type" value="Genomic_DNA"/>
</dbReference>
<dbReference type="RefSeq" id="WP_154371078.1">
    <property type="nucleotide sequence ID" value="NZ_WKJJ01000001.1"/>
</dbReference>
<keyword evidence="1" id="KW-0812">Transmembrane</keyword>
<organism evidence="2 3">
    <name type="scientific">Pseudoduganella rivuli</name>
    <dbReference type="NCBI Taxonomy" id="2666085"/>
    <lineage>
        <taxon>Bacteria</taxon>
        <taxon>Pseudomonadati</taxon>
        <taxon>Pseudomonadota</taxon>
        <taxon>Betaproteobacteria</taxon>
        <taxon>Burkholderiales</taxon>
        <taxon>Oxalobacteraceae</taxon>
        <taxon>Telluria group</taxon>
        <taxon>Pseudoduganella</taxon>
    </lineage>
</organism>
<feature type="transmembrane region" description="Helical" evidence="1">
    <location>
        <begin position="455"/>
        <end position="477"/>
    </location>
</feature>
<accession>A0A7X2IIU7</accession>
<comment type="caution">
    <text evidence="2">The sequence shown here is derived from an EMBL/GenBank/DDBJ whole genome shotgun (WGS) entry which is preliminary data.</text>
</comment>
<evidence type="ECO:0008006" key="4">
    <source>
        <dbReference type="Google" id="ProtNLM"/>
    </source>
</evidence>
<feature type="transmembrane region" description="Helical" evidence="1">
    <location>
        <begin position="517"/>
        <end position="538"/>
    </location>
</feature>
<feature type="transmembrane region" description="Helical" evidence="1">
    <location>
        <begin position="419"/>
        <end position="443"/>
    </location>
</feature>
<protein>
    <recommendedName>
        <fullName evidence="4">PNPLA domain-containing protein</fullName>
    </recommendedName>
</protein>
<keyword evidence="3" id="KW-1185">Reference proteome</keyword>
<keyword evidence="1" id="KW-0472">Membrane</keyword>
<name>A0A7X2IIU7_9BURK</name>
<reference evidence="2 3" key="1">
    <citation type="submission" date="2019-11" db="EMBL/GenBank/DDBJ databases">
        <title>Novel species isolated from a subtropical stream in China.</title>
        <authorList>
            <person name="Lu H."/>
        </authorList>
    </citation>
    <scope>NUCLEOTIDE SEQUENCE [LARGE SCALE GENOMIC DNA]</scope>
    <source>
        <strain evidence="2 3">FT92W</strain>
    </source>
</reference>
<dbReference type="InterPro" id="IPR016035">
    <property type="entry name" value="Acyl_Trfase/lysoPLipase"/>
</dbReference>